<evidence type="ECO:0000313" key="5">
    <source>
        <dbReference type="Proteomes" id="UP000287224"/>
    </source>
</evidence>
<dbReference type="EMBL" id="BIFQ01000001">
    <property type="protein sequence ID" value="GCE03818.1"/>
    <property type="molecule type" value="Genomic_DNA"/>
</dbReference>
<dbReference type="AlphaFoldDB" id="A0A401ZAK3"/>
<evidence type="ECO:0000259" key="3">
    <source>
        <dbReference type="PROSITE" id="PS50075"/>
    </source>
</evidence>
<dbReference type="InterPro" id="IPR036736">
    <property type="entry name" value="ACP-like_sf"/>
</dbReference>
<accession>A0A401ZAK3</accession>
<dbReference type="SUPFAM" id="SSF69593">
    <property type="entry name" value="Glycerol-3-phosphate (1)-acyltransferase"/>
    <property type="match status" value="1"/>
</dbReference>
<dbReference type="InterPro" id="IPR020845">
    <property type="entry name" value="AMP-binding_CS"/>
</dbReference>
<keyword evidence="2" id="KW-0436">Ligase</keyword>
<feature type="domain" description="Carrier" evidence="3">
    <location>
        <begin position="527"/>
        <end position="602"/>
    </location>
</feature>
<dbReference type="OrthoDB" id="9781737at2"/>
<dbReference type="InterPro" id="IPR000873">
    <property type="entry name" value="AMP-dep_synth/lig_dom"/>
</dbReference>
<dbReference type="PROSITE" id="PS00455">
    <property type="entry name" value="AMP_BINDING"/>
    <property type="match status" value="1"/>
</dbReference>
<keyword evidence="5" id="KW-1185">Reference proteome</keyword>
<dbReference type="Pfam" id="PF23562">
    <property type="entry name" value="AMP-binding_C_3"/>
    <property type="match status" value="1"/>
</dbReference>
<dbReference type="Pfam" id="PF00501">
    <property type="entry name" value="AMP-binding"/>
    <property type="match status" value="1"/>
</dbReference>
<dbReference type="GO" id="GO:0006631">
    <property type="term" value="P:fatty acid metabolic process"/>
    <property type="evidence" value="ECO:0007669"/>
    <property type="project" value="TreeGrafter"/>
</dbReference>
<dbReference type="InterPro" id="IPR009081">
    <property type="entry name" value="PP-bd_ACP"/>
</dbReference>
<dbReference type="SMART" id="SM00563">
    <property type="entry name" value="PlsC"/>
    <property type="match status" value="1"/>
</dbReference>
<dbReference type="Pfam" id="PF01553">
    <property type="entry name" value="Acyltransferase"/>
    <property type="match status" value="1"/>
</dbReference>
<dbReference type="SUPFAM" id="SSF56801">
    <property type="entry name" value="Acetyl-CoA synthetase-like"/>
    <property type="match status" value="1"/>
</dbReference>
<proteinExistence type="inferred from homology"/>
<dbReference type="GO" id="GO:0016746">
    <property type="term" value="F:acyltransferase activity"/>
    <property type="evidence" value="ECO:0007669"/>
    <property type="project" value="InterPro"/>
</dbReference>
<dbReference type="Pfam" id="PF00550">
    <property type="entry name" value="PP-binding"/>
    <property type="match status" value="1"/>
</dbReference>
<organism evidence="4 5">
    <name type="scientific">Dictyobacter aurantiacus</name>
    <dbReference type="NCBI Taxonomy" id="1936993"/>
    <lineage>
        <taxon>Bacteria</taxon>
        <taxon>Bacillati</taxon>
        <taxon>Chloroflexota</taxon>
        <taxon>Ktedonobacteria</taxon>
        <taxon>Ktedonobacterales</taxon>
        <taxon>Dictyobacteraceae</taxon>
        <taxon>Dictyobacter</taxon>
    </lineage>
</organism>
<dbReference type="PROSITE" id="PS50075">
    <property type="entry name" value="CARRIER"/>
    <property type="match status" value="1"/>
</dbReference>
<dbReference type="PANTHER" id="PTHR43201">
    <property type="entry name" value="ACYL-COA SYNTHETASE"/>
    <property type="match status" value="1"/>
</dbReference>
<dbReference type="Proteomes" id="UP000287224">
    <property type="component" value="Unassembled WGS sequence"/>
</dbReference>
<evidence type="ECO:0000256" key="1">
    <source>
        <dbReference type="ARBA" id="ARBA00006432"/>
    </source>
</evidence>
<comment type="caution">
    <text evidence="4">The sequence shown here is derived from an EMBL/GenBank/DDBJ whole genome shotgun (WGS) entry which is preliminary data.</text>
</comment>
<reference evidence="5" key="1">
    <citation type="submission" date="2018-12" db="EMBL/GenBank/DDBJ databases">
        <title>Tengunoibacter tsumagoiensis gen. nov., sp. nov., Dictyobacter kobayashii sp. nov., D. alpinus sp. nov., and D. joshuensis sp. nov. and description of Dictyobacteraceae fam. nov. within the order Ktedonobacterales isolated from Tengu-no-mugimeshi.</title>
        <authorList>
            <person name="Wang C.M."/>
            <person name="Zheng Y."/>
            <person name="Sakai Y."/>
            <person name="Toyoda A."/>
            <person name="Minakuchi Y."/>
            <person name="Abe K."/>
            <person name="Yokota A."/>
            <person name="Yabe S."/>
        </authorList>
    </citation>
    <scope>NUCLEOTIDE SEQUENCE [LARGE SCALE GENOMIC DNA]</scope>
    <source>
        <strain evidence="5">S-27</strain>
    </source>
</reference>
<dbReference type="CDD" id="cd07989">
    <property type="entry name" value="LPLAT_AGPAT-like"/>
    <property type="match status" value="1"/>
</dbReference>
<evidence type="ECO:0000256" key="2">
    <source>
        <dbReference type="ARBA" id="ARBA00022598"/>
    </source>
</evidence>
<name>A0A401ZAK3_9CHLR</name>
<evidence type="ECO:0000313" key="4">
    <source>
        <dbReference type="EMBL" id="GCE03818.1"/>
    </source>
</evidence>
<gene>
    <name evidence="4" type="ORF">KDAU_11470</name>
</gene>
<dbReference type="PANTHER" id="PTHR43201:SF5">
    <property type="entry name" value="MEDIUM-CHAIN ACYL-COA LIGASE ACSF2, MITOCHONDRIAL"/>
    <property type="match status" value="1"/>
</dbReference>
<sequence length="825" mass="92596">MRNLGQFLDTYARLHGTHIAYEMKRGFRAEKLSFTDVYALALKTSTFLHSRGLTKGDTVVIWAPNMPEYAILYYACWLLGIVAVPIDIRTTTETRQMFVAAARCKLGFKSKAIAGDLSPDAIPTYHLEDLIELVRPLPELKELPDVAADDLAEIAFTSGTTGTPKGVRLTHHNFLTNVSALCQTFPFKQEYRTLSLLPLSHAFEQVVDMLAVFQVGSTVTYLERINQVTIMNALRRHGITTAFVVPQFLQLLMTGIEREVEKSGARRIWSALQRIAPFLPMRVRRAMFYPFRQRLGTHLQFFCCGSAPLNNKLARKWEHLGIAIYEGYGATETTAVLTLNTPSAKHPGSVGKALPGARIEIDPATHEIIAQGPNISPGYFQDMPKTQQVFSHGWYRTGDIGRLDAEGYLYITGREVSRIVLPGGEKVYPEDIEKRFNAHPLVRESCVIGVKREEGERVHAAIITRYPQKLNEIVRQVNQGLSSHEQVLEWSLWHHDDFPRTPILKIDRAKVANAIEKRGETPAAVQLAESDTLRSLIARSKKIPAAQIKETDVLTTDLALDSLQRVELLSLIEQDLGVAVAEPAISEHTTVAQLRELIQNAEAIPPDLPFHALNYAPFIVRLRVLLQTLLVFPLHALFVPLEVSGQENLASLELPAIFYFNHMGIMDAVCALRALPLAIRRKLVIAATQDLWHEWRRPFVEFWGGGFPFDTRHNIKASLELTGEFLDNGFSVLIAPEGGISKDGTLQPFKAGTGFIATHMHAQVVPIKIDPAYRSIFPPMNELIFENLPKKRKRIWVRIGQPMAFSNQTSIEQATQKIRQAMIEL</sequence>
<dbReference type="Gene3D" id="3.30.300.30">
    <property type="match status" value="1"/>
</dbReference>
<dbReference type="InterPro" id="IPR045851">
    <property type="entry name" value="AMP-bd_C_sf"/>
</dbReference>
<comment type="similarity">
    <text evidence="1">Belongs to the ATP-dependent AMP-binding enzyme family.</text>
</comment>
<dbReference type="Gene3D" id="3.40.50.12780">
    <property type="entry name" value="N-terminal domain of ligase-like"/>
    <property type="match status" value="1"/>
</dbReference>
<dbReference type="GO" id="GO:0031956">
    <property type="term" value="F:medium-chain fatty acid-CoA ligase activity"/>
    <property type="evidence" value="ECO:0007669"/>
    <property type="project" value="TreeGrafter"/>
</dbReference>
<dbReference type="Gene3D" id="1.10.1200.10">
    <property type="entry name" value="ACP-like"/>
    <property type="match status" value="1"/>
</dbReference>
<dbReference type="SUPFAM" id="SSF47336">
    <property type="entry name" value="ACP-like"/>
    <property type="match status" value="1"/>
</dbReference>
<protein>
    <submittedName>
        <fullName evidence="4">AMP-binding protein</fullName>
    </submittedName>
</protein>
<dbReference type="InterPro" id="IPR002123">
    <property type="entry name" value="Plipid/glycerol_acylTrfase"/>
</dbReference>
<dbReference type="RefSeq" id="WP_126595047.1">
    <property type="nucleotide sequence ID" value="NZ_BIFQ01000001.1"/>
</dbReference>
<dbReference type="InterPro" id="IPR042099">
    <property type="entry name" value="ANL_N_sf"/>
</dbReference>